<gene>
    <name evidence="2" type="ORF">G2W53_008392</name>
</gene>
<dbReference type="OrthoDB" id="998461at2759"/>
<evidence type="ECO:0000313" key="2">
    <source>
        <dbReference type="EMBL" id="KAF7839910.1"/>
    </source>
</evidence>
<protein>
    <submittedName>
        <fullName evidence="2">Retrovirus-related Pol polyprotein from transposon TNT 1-94</fullName>
    </submittedName>
</protein>
<reference evidence="2" key="1">
    <citation type="submission" date="2020-09" db="EMBL/GenBank/DDBJ databases">
        <title>Genome-Enabled Discovery of Anthraquinone Biosynthesis in Senna tora.</title>
        <authorList>
            <person name="Kang S.-H."/>
            <person name="Pandey R.P."/>
            <person name="Lee C.-M."/>
            <person name="Sim J.-S."/>
            <person name="Jeong J.-T."/>
            <person name="Choi B.-S."/>
            <person name="Jung M."/>
            <person name="Ginzburg D."/>
            <person name="Zhao K."/>
            <person name="Won S.Y."/>
            <person name="Oh T.-J."/>
            <person name="Yu Y."/>
            <person name="Kim N.-H."/>
            <person name="Lee O.R."/>
            <person name="Lee T.-H."/>
            <person name="Bashyal P."/>
            <person name="Kim T.-S."/>
            <person name="Lee W.-H."/>
            <person name="Kawkins C."/>
            <person name="Kim C.-K."/>
            <person name="Kim J.S."/>
            <person name="Ahn B.O."/>
            <person name="Rhee S.Y."/>
            <person name="Sohng J.K."/>
        </authorList>
    </citation>
    <scope>NUCLEOTIDE SEQUENCE</scope>
    <source>
        <tissue evidence="2">Leaf</tissue>
    </source>
</reference>
<dbReference type="PANTHER" id="PTHR47481:SF31">
    <property type="entry name" value="OS01G0873500 PROTEIN"/>
    <property type="match status" value="1"/>
</dbReference>
<name>A0A835CGZ4_9FABA</name>
<dbReference type="InterPro" id="IPR054722">
    <property type="entry name" value="PolX-like_BBD"/>
</dbReference>
<accession>A0A835CGZ4</accession>
<dbReference type="PANTHER" id="PTHR47481">
    <property type="match status" value="1"/>
</dbReference>
<sequence length="383" mass="42612">MVSEQAIEGHDLTRFVEGEPPKQYKTDEDQSALKVNPEFVKWKKQDMLLLTWMLSSMTESIQTKVIGCAHSYQAWSRVHEIFANQSRAKVHQFKMELRSMKKGSRKMAEYLLRVKALSDALAAIVNLYLNKANCSGSKPQNNNQSFNYNRGRGGRFDHNFNFQAAHGVSQNNFQGGFPVSNQIRSANMTAMYAAPETLYDPAWYPDSGASNHVTAYGHNLASSSDYSGGDQLHVGNGTGLDIKHVGNSSVVSSFNPKISLHLRNLLHVPSITRNLISVSHFAKDNDCYFKFHSNCCFVKSQATKEVLLRGTIKPDGLYSFDQFGLQHRSNDSAASFSKPVVSFLSSCNTVSTRSADSGCNNSSTLNNLLLLWHTRLGILILLL</sequence>
<organism evidence="2 3">
    <name type="scientific">Senna tora</name>
    <dbReference type="NCBI Taxonomy" id="362788"/>
    <lineage>
        <taxon>Eukaryota</taxon>
        <taxon>Viridiplantae</taxon>
        <taxon>Streptophyta</taxon>
        <taxon>Embryophyta</taxon>
        <taxon>Tracheophyta</taxon>
        <taxon>Spermatophyta</taxon>
        <taxon>Magnoliopsida</taxon>
        <taxon>eudicotyledons</taxon>
        <taxon>Gunneridae</taxon>
        <taxon>Pentapetalae</taxon>
        <taxon>rosids</taxon>
        <taxon>fabids</taxon>
        <taxon>Fabales</taxon>
        <taxon>Fabaceae</taxon>
        <taxon>Caesalpinioideae</taxon>
        <taxon>Cassia clade</taxon>
        <taxon>Senna</taxon>
    </lineage>
</organism>
<proteinExistence type="predicted"/>
<keyword evidence="3" id="KW-1185">Reference proteome</keyword>
<dbReference type="Pfam" id="PF14223">
    <property type="entry name" value="Retrotran_gag_2"/>
    <property type="match status" value="1"/>
</dbReference>
<comment type="caution">
    <text evidence="2">The sequence shown here is derived from an EMBL/GenBank/DDBJ whole genome shotgun (WGS) entry which is preliminary data.</text>
</comment>
<dbReference type="EMBL" id="JAAIUW010000003">
    <property type="protein sequence ID" value="KAF7839910.1"/>
    <property type="molecule type" value="Genomic_DNA"/>
</dbReference>
<feature type="domain" description="Retrovirus-related Pol polyprotein from transposon TNT 1-94-like beta-barrel" evidence="1">
    <location>
        <begin position="203"/>
        <end position="283"/>
    </location>
</feature>
<dbReference type="Proteomes" id="UP000634136">
    <property type="component" value="Unassembled WGS sequence"/>
</dbReference>
<dbReference type="Pfam" id="PF22936">
    <property type="entry name" value="Pol_BBD"/>
    <property type="match status" value="1"/>
</dbReference>
<evidence type="ECO:0000259" key="1">
    <source>
        <dbReference type="Pfam" id="PF22936"/>
    </source>
</evidence>
<dbReference type="AlphaFoldDB" id="A0A835CGZ4"/>
<evidence type="ECO:0000313" key="3">
    <source>
        <dbReference type="Proteomes" id="UP000634136"/>
    </source>
</evidence>